<dbReference type="CDD" id="cd00093">
    <property type="entry name" value="HTH_XRE"/>
    <property type="match status" value="1"/>
</dbReference>
<feature type="region of interest" description="Disordered" evidence="4">
    <location>
        <begin position="96"/>
        <end position="150"/>
    </location>
</feature>
<keyword evidence="1" id="KW-0805">Transcription regulation</keyword>
<dbReference type="RefSeq" id="WP_311708687.1">
    <property type="nucleotide sequence ID" value="NZ_JAVREL010000034.1"/>
</dbReference>
<evidence type="ECO:0000313" key="7">
    <source>
        <dbReference type="Proteomes" id="UP001183246"/>
    </source>
</evidence>
<protein>
    <submittedName>
        <fullName evidence="6">Helix-turn-helix domain-containing protein</fullName>
    </submittedName>
</protein>
<name>A0ABU2N1A9_9ACTN</name>
<proteinExistence type="predicted"/>
<dbReference type="Proteomes" id="UP001183246">
    <property type="component" value="Unassembled WGS sequence"/>
</dbReference>
<evidence type="ECO:0000259" key="5">
    <source>
        <dbReference type="PROSITE" id="PS50943"/>
    </source>
</evidence>
<dbReference type="InterPro" id="IPR052359">
    <property type="entry name" value="HTH-type_reg/antitoxin"/>
</dbReference>
<dbReference type="PROSITE" id="PS50943">
    <property type="entry name" value="HTH_CROC1"/>
    <property type="match status" value="1"/>
</dbReference>
<dbReference type="Gene3D" id="1.10.260.40">
    <property type="entry name" value="lambda repressor-like DNA-binding domains"/>
    <property type="match status" value="1"/>
</dbReference>
<evidence type="ECO:0000256" key="3">
    <source>
        <dbReference type="ARBA" id="ARBA00023163"/>
    </source>
</evidence>
<feature type="compositionally biased region" description="Low complexity" evidence="4">
    <location>
        <begin position="101"/>
        <end position="119"/>
    </location>
</feature>
<evidence type="ECO:0000256" key="4">
    <source>
        <dbReference type="SAM" id="MobiDB-lite"/>
    </source>
</evidence>
<dbReference type="PANTHER" id="PTHR36511">
    <property type="entry name" value="MERR FAMILY BACTERIAL REGULATORY PROTEIN"/>
    <property type="match status" value="1"/>
</dbReference>
<dbReference type="SUPFAM" id="SSF47413">
    <property type="entry name" value="lambda repressor-like DNA-binding domains"/>
    <property type="match status" value="1"/>
</dbReference>
<keyword evidence="3" id="KW-0804">Transcription</keyword>
<keyword evidence="2" id="KW-0238">DNA-binding</keyword>
<gene>
    <name evidence="6" type="ORF">RM590_34075</name>
</gene>
<evidence type="ECO:0000256" key="1">
    <source>
        <dbReference type="ARBA" id="ARBA00023015"/>
    </source>
</evidence>
<keyword evidence="7" id="KW-1185">Reference proteome</keyword>
<comment type="caution">
    <text evidence="6">The sequence shown here is derived from an EMBL/GenBank/DDBJ whole genome shotgun (WGS) entry which is preliminary data.</text>
</comment>
<reference evidence="7" key="1">
    <citation type="submission" date="2023-07" db="EMBL/GenBank/DDBJ databases">
        <title>30 novel species of actinomycetes from the DSMZ collection.</title>
        <authorList>
            <person name="Nouioui I."/>
        </authorList>
    </citation>
    <scope>NUCLEOTIDE SEQUENCE [LARGE SCALE GENOMIC DNA]</scope>
    <source>
        <strain evidence="7">DSM 44938</strain>
    </source>
</reference>
<dbReference type="InterPro" id="IPR001387">
    <property type="entry name" value="Cro/C1-type_HTH"/>
</dbReference>
<dbReference type="PANTHER" id="PTHR36511:SF3">
    <property type="entry name" value="ANTITOXIN HIGA-2"/>
    <property type="match status" value="1"/>
</dbReference>
<organism evidence="6 7">
    <name type="scientific">Streptomyces litchfieldiae</name>
    <dbReference type="NCBI Taxonomy" id="3075543"/>
    <lineage>
        <taxon>Bacteria</taxon>
        <taxon>Bacillati</taxon>
        <taxon>Actinomycetota</taxon>
        <taxon>Actinomycetes</taxon>
        <taxon>Kitasatosporales</taxon>
        <taxon>Streptomycetaceae</taxon>
        <taxon>Streptomyces</taxon>
    </lineage>
</organism>
<feature type="domain" description="HTH cro/C1-type" evidence="5">
    <location>
        <begin position="40"/>
        <end position="73"/>
    </location>
</feature>
<dbReference type="EMBL" id="JAVREL010000034">
    <property type="protein sequence ID" value="MDT0347560.1"/>
    <property type="molecule type" value="Genomic_DNA"/>
</dbReference>
<sequence>MTKATGERSMPEHGQEQLFAAVDALLAQPRDLPEPAERVRLREAAHLSRPEVAGALGVTPGTVAGWESGRSEPQGALRAAYARLLEGLAVRYPAPAPEQPAPAAERPVQASEAARVAPGPGVPVPGPHSAADGPSGPVTAAPVAPPTAVPPLVVEPDRERGELVTGPAEPCVLCGRPTPYRGGGRPQHMGGLCLTGMGTPPTELLDAGVQESSAAAAPVPVARSVPSVPVPARAERPREDSGGLIARNVAKALEDNGGDVEAALAVLVRRAVPDGMALLNSTRVGSTYDFTNYINTDDVPVLKKPSRDGADAIWEGRPKWRNRRVESGPARTVTALDVNGAYLSALKTHLPIGAPRHCATGEYDRKRSGVYLITPPEWAHEDLPSPLGNREEPGPLWVTDPTLRLLIRLSGPKVGLCAPPVIHESWTSGSSEALLERFRREMAAAREAAIESGDTVTLEYVKAMYSKFVSTIGESSANREMRRPDWMHIIRSQAFANLWLKAWKAHQAGLTLVRMMGTDELHVTGGDWRAVFTEGRKLTEVKLKNEYTIGSGN</sequence>
<evidence type="ECO:0000256" key="2">
    <source>
        <dbReference type="ARBA" id="ARBA00023125"/>
    </source>
</evidence>
<dbReference type="Pfam" id="PF01381">
    <property type="entry name" value="HTH_3"/>
    <property type="match status" value="1"/>
</dbReference>
<evidence type="ECO:0000313" key="6">
    <source>
        <dbReference type="EMBL" id="MDT0347560.1"/>
    </source>
</evidence>
<dbReference type="InterPro" id="IPR010982">
    <property type="entry name" value="Lambda_DNA-bd_dom_sf"/>
</dbReference>
<accession>A0ABU2N1A9</accession>